<sequence>MQQPAKPPTIALDASAWCAGFDAGRRGAPLSACSYPNTSDKALAWSSGYIEGKAARLRLSPLR</sequence>
<gene>
    <name evidence="1" type="ORF">CBM2589_U10265</name>
</gene>
<dbReference type="AlphaFoldDB" id="A0A375CR56"/>
<organism evidence="1 2">
    <name type="scientific">Cupriavidus taiwanensis</name>
    <dbReference type="NCBI Taxonomy" id="164546"/>
    <lineage>
        <taxon>Bacteria</taxon>
        <taxon>Pseudomonadati</taxon>
        <taxon>Pseudomonadota</taxon>
        <taxon>Betaproteobacteria</taxon>
        <taxon>Burkholderiales</taxon>
        <taxon>Burkholderiaceae</taxon>
        <taxon>Cupriavidus</taxon>
    </lineage>
</organism>
<dbReference type="RefSeq" id="WP_116343069.1">
    <property type="nucleotide sequence ID" value="NZ_OFSP01000078.1"/>
</dbReference>
<dbReference type="Proteomes" id="UP000256297">
    <property type="component" value="Unassembled WGS sequence"/>
</dbReference>
<name>A0A375CR56_9BURK</name>
<reference evidence="2" key="1">
    <citation type="submission" date="2018-01" db="EMBL/GenBank/DDBJ databases">
        <authorList>
            <person name="Gaut B.S."/>
            <person name="Morton B.R."/>
            <person name="Clegg M.T."/>
            <person name="Duvall M.R."/>
        </authorList>
    </citation>
    <scope>NUCLEOTIDE SEQUENCE [LARGE SCALE GENOMIC DNA]</scope>
</reference>
<dbReference type="EMBL" id="OFSP01000078">
    <property type="protein sequence ID" value="SOY77763.1"/>
    <property type="molecule type" value="Genomic_DNA"/>
</dbReference>
<protein>
    <submittedName>
        <fullName evidence="1">Uncharacterized protein</fullName>
    </submittedName>
</protein>
<evidence type="ECO:0000313" key="2">
    <source>
        <dbReference type="Proteomes" id="UP000256297"/>
    </source>
</evidence>
<proteinExistence type="predicted"/>
<accession>A0A375CR56</accession>
<comment type="caution">
    <text evidence="1">The sequence shown here is derived from an EMBL/GenBank/DDBJ whole genome shotgun (WGS) entry which is preliminary data.</text>
</comment>
<evidence type="ECO:0000313" key="1">
    <source>
        <dbReference type="EMBL" id="SOY77763.1"/>
    </source>
</evidence>